<accession>A0A0K8REN9</accession>
<organism evidence="1">
    <name type="scientific">Ixodes ricinus</name>
    <name type="common">Common tick</name>
    <name type="synonym">Acarus ricinus</name>
    <dbReference type="NCBI Taxonomy" id="34613"/>
    <lineage>
        <taxon>Eukaryota</taxon>
        <taxon>Metazoa</taxon>
        <taxon>Ecdysozoa</taxon>
        <taxon>Arthropoda</taxon>
        <taxon>Chelicerata</taxon>
        <taxon>Arachnida</taxon>
        <taxon>Acari</taxon>
        <taxon>Parasitiformes</taxon>
        <taxon>Ixodida</taxon>
        <taxon>Ixodoidea</taxon>
        <taxon>Ixodidae</taxon>
        <taxon>Ixodinae</taxon>
        <taxon>Ixodes</taxon>
    </lineage>
</organism>
<protein>
    <submittedName>
        <fullName evidence="1">Putative zn2+ transporter</fullName>
    </submittedName>
</protein>
<dbReference type="EMBL" id="GADI01004854">
    <property type="protein sequence ID" value="JAA68954.1"/>
    <property type="molecule type" value="mRNA"/>
</dbReference>
<reference evidence="1" key="1">
    <citation type="submission" date="2012-12" db="EMBL/GenBank/DDBJ databases">
        <title>Identification and characterization of a phenylalanine ammonia-lyase gene family in Isatis indigotica Fort.</title>
        <authorList>
            <person name="Liu Q."/>
            <person name="Chen J."/>
            <person name="Zhou X."/>
            <person name="Di P."/>
            <person name="Xiao Y."/>
            <person name="Xuan H."/>
            <person name="Zhang L."/>
            <person name="Chen W."/>
        </authorList>
    </citation>
    <scope>NUCLEOTIDE SEQUENCE</scope>
    <source>
        <tissue evidence="1">Salivary gland</tissue>
    </source>
</reference>
<evidence type="ECO:0000313" key="1">
    <source>
        <dbReference type="EMBL" id="JAA68954.1"/>
    </source>
</evidence>
<proteinExistence type="evidence at transcript level"/>
<sequence length="104" mass="11621">MPSLYTASFLENDCCPFQLWKGGGAVRVYEWTVPRCDCPDGVQRSSHQALRPSSSGDRTPFGMSLKLTLYTHVCGVFRLQTAFCTIKGKRLGFDKIPVVDKEDT</sequence>
<dbReference type="AlphaFoldDB" id="A0A0K8REN9"/>
<name>A0A0K8REN9_IXORI</name>